<evidence type="ECO:0000256" key="3">
    <source>
        <dbReference type="ARBA" id="ARBA00023163"/>
    </source>
</evidence>
<evidence type="ECO:0000256" key="2">
    <source>
        <dbReference type="ARBA" id="ARBA00023125"/>
    </source>
</evidence>
<gene>
    <name evidence="7" type="ORF">AOG54_06470</name>
    <name evidence="6" type="ORF">SE19_06510</name>
</gene>
<dbReference type="InterPro" id="IPR020886">
    <property type="entry name" value="MTH_967-like"/>
</dbReference>
<dbReference type="HAMAP" id="MF_00584">
    <property type="entry name" value="HTH_type_cro_C1"/>
    <property type="match status" value="1"/>
</dbReference>
<dbReference type="InterPro" id="IPR010982">
    <property type="entry name" value="Lambda_DNA-bd_dom_sf"/>
</dbReference>
<evidence type="ECO:0000259" key="5">
    <source>
        <dbReference type="PROSITE" id="PS50943"/>
    </source>
</evidence>
<evidence type="ECO:0000313" key="6">
    <source>
        <dbReference type="EMBL" id="KPV46215.1"/>
    </source>
</evidence>
<dbReference type="PROSITE" id="PS50943">
    <property type="entry name" value="HTH_CROC1"/>
    <property type="match status" value="1"/>
</dbReference>
<sequence length="310" mass="35431">MDVRKELIKKIYEFLKQNGFNVSEPDLYGLVTFDIVCRRDGEKYIIKVLYNIDTFSKLSVSSLLKMEKITGSIAVIIGEKTGTGALEDGVLYFRHGLPIFSFQTFKEYINGQKPYIYSAPGGFYVKIDGEKMREIRNSKNFSIGYISQKLGVSRRSISLYESGSSATIDIYLKLENILGDDISREVDISTLKENINVEEEDINDVFIKEVFKIINSFGYISEYISRNPFNGLSYDVQSFLMIGAFNNAEENSEKIMSIKKISDVLGDIPVIINRTYSTRENIYGCPVVNIRDLMNINDRDTFKKILVERL</sequence>
<feature type="domain" description="HTH cro/C1-type" evidence="5">
    <location>
        <begin position="132"/>
        <end position="186"/>
    </location>
</feature>
<dbReference type="PATRIC" id="fig|507754.4.peg.1829"/>
<comment type="caution">
    <text evidence="6">The sequence shown here is derived from an EMBL/GenBank/DDBJ whole genome shotgun (WGS) entry which is preliminary data.</text>
</comment>
<keyword evidence="1 4" id="KW-0805">Transcription regulation</keyword>
<evidence type="ECO:0000313" key="8">
    <source>
        <dbReference type="Proteomes" id="UP000050320"/>
    </source>
</evidence>
<dbReference type="OrthoDB" id="31424at2157"/>
<dbReference type="EMBL" id="LJCQ01000280">
    <property type="protein sequence ID" value="KPV46215.1"/>
    <property type="molecule type" value="Genomic_DNA"/>
</dbReference>
<reference evidence="7 8" key="2">
    <citation type="submission" date="2015-09" db="EMBL/GenBank/DDBJ databases">
        <title>Heavy metals and arsenic resistance mechanisms in polyextremophilic archaea of the family Ferroplasmaceae.</title>
        <authorList>
            <person name="Bulaev A.G."/>
            <person name="Kanygina A.V."/>
        </authorList>
    </citation>
    <scope>NUCLEOTIDE SEQUENCE [LARGE SCALE GENOMIC DNA]</scope>
    <source>
        <strain evidence="7 8">VT</strain>
    </source>
</reference>
<proteinExistence type="inferred from homology"/>
<keyword evidence="2 4" id="KW-0238">DNA-binding</keyword>
<dbReference type="Proteomes" id="UP000050515">
    <property type="component" value="Unassembled WGS sequence"/>
</dbReference>
<reference evidence="6 9" key="1">
    <citation type="submission" date="2015-09" db="EMBL/GenBank/DDBJ databases">
        <title>Draft genome sequence of Acidiplasma aeolicum DSM 18409.</title>
        <authorList>
            <person name="Hemp J."/>
        </authorList>
    </citation>
    <scope>NUCLEOTIDE SEQUENCE [LARGE SCALE GENOMIC DNA]</scope>
    <source>
        <strain evidence="6 9">V</strain>
    </source>
</reference>
<dbReference type="EMBL" id="LKBG01000276">
    <property type="protein sequence ID" value="KQB33799.1"/>
    <property type="molecule type" value="Genomic_DNA"/>
</dbReference>
<organism evidence="6 9">
    <name type="scientific">Acidiplasma aeolicum</name>
    <dbReference type="NCBI Taxonomy" id="507754"/>
    <lineage>
        <taxon>Archaea</taxon>
        <taxon>Methanobacteriati</taxon>
        <taxon>Thermoplasmatota</taxon>
        <taxon>Thermoplasmata</taxon>
        <taxon>Thermoplasmatales</taxon>
        <taxon>Ferroplasmaceae</taxon>
        <taxon>Acidiplasma</taxon>
    </lineage>
</organism>
<dbReference type="InterPro" id="IPR059051">
    <property type="entry name" value="MTH_967_PDDEXK"/>
</dbReference>
<dbReference type="RefSeq" id="WP_048101797.1">
    <property type="nucleotide sequence ID" value="NZ_JBBYJF010000003.1"/>
</dbReference>
<dbReference type="GO" id="GO:0003700">
    <property type="term" value="F:DNA-binding transcription factor activity"/>
    <property type="evidence" value="ECO:0007669"/>
    <property type="project" value="UniProtKB-UniRule"/>
</dbReference>
<evidence type="ECO:0000313" key="7">
    <source>
        <dbReference type="EMBL" id="KQB33799.1"/>
    </source>
</evidence>
<protein>
    <recommendedName>
        <fullName evidence="4">Putative HTH-type transcriptional regulatory protein AOG54_06470</fullName>
    </recommendedName>
</protein>
<dbReference type="CDD" id="cd00093">
    <property type="entry name" value="HTH_XRE"/>
    <property type="match status" value="1"/>
</dbReference>
<evidence type="ECO:0000256" key="4">
    <source>
        <dbReference type="HAMAP-Rule" id="MF_00584"/>
    </source>
</evidence>
<dbReference type="Pfam" id="PF26553">
    <property type="entry name" value="PDDEXK_19"/>
    <property type="match status" value="1"/>
</dbReference>
<evidence type="ECO:0000313" key="9">
    <source>
        <dbReference type="Proteomes" id="UP000050515"/>
    </source>
</evidence>
<dbReference type="NCBIfam" id="NF003162">
    <property type="entry name" value="PRK04140.1"/>
    <property type="match status" value="1"/>
</dbReference>
<dbReference type="SUPFAM" id="SSF47413">
    <property type="entry name" value="lambda repressor-like DNA-binding domains"/>
    <property type="match status" value="1"/>
</dbReference>
<dbReference type="GeneID" id="84222170"/>
<dbReference type="Pfam" id="PF01381">
    <property type="entry name" value="HTH_3"/>
    <property type="match status" value="1"/>
</dbReference>
<keyword evidence="3 4" id="KW-0804">Transcription</keyword>
<dbReference type="GO" id="GO:0003677">
    <property type="term" value="F:DNA binding"/>
    <property type="evidence" value="ECO:0007669"/>
    <property type="project" value="UniProtKB-KW"/>
</dbReference>
<evidence type="ECO:0000256" key="1">
    <source>
        <dbReference type="ARBA" id="ARBA00023015"/>
    </source>
</evidence>
<dbReference type="AlphaFoldDB" id="A0A0P9CLA4"/>
<accession>A0A0P9CLA4</accession>
<keyword evidence="8" id="KW-1185">Reference proteome</keyword>
<dbReference type="Gene3D" id="1.10.260.40">
    <property type="entry name" value="lambda repressor-like DNA-binding domains"/>
    <property type="match status" value="1"/>
</dbReference>
<name>A0A0P9CLA4_9ARCH</name>
<dbReference type="InterPro" id="IPR001387">
    <property type="entry name" value="Cro/C1-type_HTH"/>
</dbReference>
<dbReference type="Proteomes" id="UP000050320">
    <property type="component" value="Unassembled WGS sequence"/>
</dbReference>
<dbReference type="SMART" id="SM00530">
    <property type="entry name" value="HTH_XRE"/>
    <property type="match status" value="1"/>
</dbReference>